<comment type="caution">
    <text evidence="1">The sequence shown here is derived from an EMBL/GenBank/DDBJ whole genome shotgun (WGS) entry which is preliminary data.</text>
</comment>
<accession>A0A8H6EUS3</accession>
<sequence>MDQSLKITLRFKPGTILPGAPKRSKLHLIKQSSILPIRYLRFNLISKEIWASDVEDFGQKADNAAPVLKTESKIVTLKIPKEKLMSLSERQI</sequence>
<name>A0A8H6EUS3_DEKBR</name>
<proteinExistence type="predicted"/>
<dbReference type="EMBL" id="JABCYN010000025">
    <property type="protein sequence ID" value="KAF6011079.1"/>
    <property type="molecule type" value="Genomic_DNA"/>
</dbReference>
<protein>
    <submittedName>
        <fullName evidence="1">Uncharacterized protein</fullName>
    </submittedName>
</protein>
<organism evidence="1 2">
    <name type="scientific">Dekkera bruxellensis</name>
    <name type="common">Brettanomyces custersii</name>
    <dbReference type="NCBI Taxonomy" id="5007"/>
    <lineage>
        <taxon>Eukaryota</taxon>
        <taxon>Fungi</taxon>
        <taxon>Dikarya</taxon>
        <taxon>Ascomycota</taxon>
        <taxon>Saccharomycotina</taxon>
        <taxon>Pichiomycetes</taxon>
        <taxon>Pichiales</taxon>
        <taxon>Pichiaceae</taxon>
        <taxon>Brettanomyces</taxon>
    </lineage>
</organism>
<dbReference type="AlphaFoldDB" id="A0A8H6EUS3"/>
<dbReference type="Proteomes" id="UP000568158">
    <property type="component" value="Unassembled WGS sequence"/>
</dbReference>
<evidence type="ECO:0000313" key="2">
    <source>
        <dbReference type="Proteomes" id="UP000568158"/>
    </source>
</evidence>
<evidence type="ECO:0000313" key="1">
    <source>
        <dbReference type="EMBL" id="KAF6011079.1"/>
    </source>
</evidence>
<reference evidence="1 2" key="1">
    <citation type="journal article" date="2020" name="Appl. Microbiol. Biotechnol.">
        <title>Targeted gene deletion in Brettanomyces bruxellensis with an expression-free CRISPR-Cas9 system.</title>
        <authorList>
            <person name="Varela C."/>
            <person name="Bartel C."/>
            <person name="Onetto C."/>
            <person name="Borneman A."/>
        </authorList>
    </citation>
    <scope>NUCLEOTIDE SEQUENCE [LARGE SCALE GENOMIC DNA]</scope>
    <source>
        <strain evidence="1 2">AWRI1613</strain>
    </source>
</reference>
<gene>
    <name evidence="1" type="ORF">HII12_002672</name>
</gene>